<feature type="signal peptide" evidence="1">
    <location>
        <begin position="1"/>
        <end position="18"/>
    </location>
</feature>
<gene>
    <name evidence="2" type="ORF">GF1_26480</name>
</gene>
<reference evidence="2" key="1">
    <citation type="submission" date="2020-12" db="EMBL/GenBank/DDBJ databases">
        <title>Desulfobium dissulfuricans gen. nov., sp. nov., a novel mesophilic, sulfate-reducing bacterium isolated from a deep-sea hydrothermal vent.</title>
        <authorList>
            <person name="Hashimoto Y."/>
            <person name="Tame A."/>
            <person name="Sawayama S."/>
            <person name="Miyazaki J."/>
            <person name="Takai K."/>
            <person name="Nakagawa S."/>
        </authorList>
    </citation>
    <scope>NUCLEOTIDE SEQUENCE</scope>
    <source>
        <strain evidence="2">GF1</strain>
    </source>
</reference>
<keyword evidence="3" id="KW-1185">Reference proteome</keyword>
<evidence type="ECO:0000256" key="1">
    <source>
        <dbReference type="SAM" id="SignalP"/>
    </source>
</evidence>
<evidence type="ECO:0000313" key="2">
    <source>
        <dbReference type="EMBL" id="BCO10272.1"/>
    </source>
</evidence>
<accession>A0A915XKP4</accession>
<dbReference type="EMBL" id="AP024233">
    <property type="protein sequence ID" value="BCO10272.1"/>
    <property type="molecule type" value="Genomic_DNA"/>
</dbReference>
<dbReference type="Proteomes" id="UP001063350">
    <property type="component" value="Chromosome"/>
</dbReference>
<dbReference type="KEGG" id="ddu:GF1_26480"/>
<sequence length="689" mass="77493">MFLALQCGLLSQPLPVLASLVGLDASWRISETGQDSGLDNISSFGQRYHAQWNPRVTQAISLDTNMNYSRTWTSGTGVHETLSPTANFLVRNDLFQAELSGLVNQTTNTESQKQTDQTWEASLSSTWQYDWWPTLSITFGQNWLSDDETVHLVDNDRVWTELTAGWGRNGFDSYYSYYQQERNDSVEHSTYNEKKHFGRLEYQRMLFNDRGQFAISQQITQSTTDFSAAVSAGQTVNISLTLSQGLAGVDDTPGDGSLPANPGLIDGNINTTSFTILPGEVANLGLGTDYQRVDLLHVYTTELDATTVAQASDLRWDLYTSDDGTTWQRVLINPTTSYNQTENRYEVETGGVQAIYIKLVVTAWPAFANIPITEIHAFRTVTSTGNEVVDSQRQTKYLTDLNFRFDPTSDTRLTYSLVWDNSDFNIGNDRTRLFQSASFSWQYSKYFTPTLTINNTDTINSETIDTTTRSYGLNIRSAPLETLDTSLSITRNENYQEGSRLSSNHTITLLTSAILYPDLESTLDINLSFNKNEEAGTSTEENFSVRWSLTARLRSTLTADLVADYSGDSLSWTDVTDNTASGGKATLNINWRPSDLVSFQINGAQGYGNQETDSQSLLFDSKFSLVRTRKTQVTVGYRTSWNQEDTQHSFNSNLSWNISRYLTLQSIAYYRLTDEENSWAVNARLTARF</sequence>
<dbReference type="RefSeq" id="WP_267927007.1">
    <property type="nucleotide sequence ID" value="NZ_AP024233.1"/>
</dbReference>
<dbReference type="AlphaFoldDB" id="A0A915XKP4"/>
<feature type="chain" id="PRO_5037379210" description="F5/8 type C domain-containing protein" evidence="1">
    <location>
        <begin position="19"/>
        <end position="689"/>
    </location>
</feature>
<protein>
    <recommendedName>
        <fullName evidence="4">F5/8 type C domain-containing protein</fullName>
    </recommendedName>
</protein>
<name>A0A915XKP4_9BACT</name>
<organism evidence="2 3">
    <name type="scientific">Desulfolithobacter dissulfuricans</name>
    <dbReference type="NCBI Taxonomy" id="2795293"/>
    <lineage>
        <taxon>Bacteria</taxon>
        <taxon>Pseudomonadati</taxon>
        <taxon>Thermodesulfobacteriota</taxon>
        <taxon>Desulfobulbia</taxon>
        <taxon>Desulfobulbales</taxon>
        <taxon>Desulfobulbaceae</taxon>
        <taxon>Desulfolithobacter</taxon>
    </lineage>
</organism>
<proteinExistence type="predicted"/>
<evidence type="ECO:0008006" key="4">
    <source>
        <dbReference type="Google" id="ProtNLM"/>
    </source>
</evidence>
<evidence type="ECO:0000313" key="3">
    <source>
        <dbReference type="Proteomes" id="UP001063350"/>
    </source>
</evidence>
<keyword evidence="1" id="KW-0732">Signal</keyword>